<protein>
    <recommendedName>
        <fullName evidence="5">Cilia-and flagella-associated protein 96</fullName>
    </recommendedName>
</protein>
<name>A0A6J3KTA7_9HYME</name>
<evidence type="ECO:0000313" key="6">
    <source>
        <dbReference type="Proteomes" id="UP000504631"/>
    </source>
</evidence>
<keyword evidence="6" id="KW-1185">Reference proteome</keyword>
<comment type="similarity">
    <text evidence="4">Belongs to the CFAP96 family.</text>
</comment>
<organism evidence="6 7">
    <name type="scientific">Bombus vosnesenskii</name>
    <dbReference type="NCBI Taxonomy" id="207650"/>
    <lineage>
        <taxon>Eukaryota</taxon>
        <taxon>Metazoa</taxon>
        <taxon>Ecdysozoa</taxon>
        <taxon>Arthropoda</taxon>
        <taxon>Hexapoda</taxon>
        <taxon>Insecta</taxon>
        <taxon>Pterygota</taxon>
        <taxon>Neoptera</taxon>
        <taxon>Endopterygota</taxon>
        <taxon>Hymenoptera</taxon>
        <taxon>Apocrita</taxon>
        <taxon>Aculeata</taxon>
        <taxon>Apoidea</taxon>
        <taxon>Anthophila</taxon>
        <taxon>Apidae</taxon>
        <taxon>Bombus</taxon>
        <taxon>Pyrobombus</taxon>
    </lineage>
</organism>
<evidence type="ECO:0000256" key="4">
    <source>
        <dbReference type="ARBA" id="ARBA00035656"/>
    </source>
</evidence>
<accession>A0A6J3KTA7</accession>
<comment type="subcellular location">
    <subcellularLocation>
        <location evidence="1">Cytoplasm</location>
        <location evidence="1">Cytoskeleton</location>
        <location evidence="1">Microtubule organizing center</location>
        <location evidence="1">Centrosome</location>
    </subcellularLocation>
</comment>
<evidence type="ECO:0000256" key="2">
    <source>
        <dbReference type="ARBA" id="ARBA00022490"/>
    </source>
</evidence>
<dbReference type="Proteomes" id="UP000504631">
    <property type="component" value="Unplaced"/>
</dbReference>
<evidence type="ECO:0000256" key="5">
    <source>
        <dbReference type="ARBA" id="ARBA00035693"/>
    </source>
</evidence>
<dbReference type="GO" id="GO:0005881">
    <property type="term" value="C:cytoplasmic microtubule"/>
    <property type="evidence" value="ECO:0007669"/>
    <property type="project" value="TreeGrafter"/>
</dbReference>
<gene>
    <name evidence="7" type="primary">LOC117236340</name>
</gene>
<dbReference type="GeneID" id="117236340"/>
<reference evidence="7" key="1">
    <citation type="submission" date="2025-08" db="UniProtKB">
        <authorList>
            <consortium name="RefSeq"/>
        </authorList>
    </citation>
    <scope>IDENTIFICATION</scope>
    <source>
        <tissue evidence="7">Muscle</tissue>
    </source>
</reference>
<dbReference type="AlphaFoldDB" id="A0A6J3KTA7"/>
<dbReference type="Pfam" id="PF15239">
    <property type="entry name" value="CFAP96-like"/>
    <property type="match status" value="1"/>
</dbReference>
<evidence type="ECO:0000256" key="3">
    <source>
        <dbReference type="ARBA" id="ARBA00023212"/>
    </source>
</evidence>
<proteinExistence type="inferred from homology"/>
<dbReference type="KEGG" id="bvk:117236340"/>
<evidence type="ECO:0000313" key="7">
    <source>
        <dbReference type="RefSeq" id="XP_033355074.1"/>
    </source>
</evidence>
<dbReference type="InterPro" id="IPR029358">
    <property type="entry name" value="CFAP96"/>
</dbReference>
<evidence type="ECO:0000256" key="1">
    <source>
        <dbReference type="ARBA" id="ARBA00004300"/>
    </source>
</evidence>
<sequence>MGKRRYILEPLGKRFGKTDLDRIGYFHDPSPAPFDKHQGIPVKFREGIEKGPQMLAGPPIDLFEEKFVRIFDGEALHEPWRIEAKEQLERDKAKIGGILLPPSPAKKHSTPGDYHGCFEKVTYFRTVPEERKKGGRRPELPNVKIKPNPLGGPGYANICLNPFPSYSYDPYDPPQERVAQPGRFLNASAPLDHFPPNPYQDKEFGPTYVRPVDHAPKIIGPGILYVPFPKKPGGNHSGCFHKFPSYSSEPYDKAIKETRKPVSMFVSGGPSRRTKYTASIIDQVTRTSCNATNYMDYKPQVYPLNK</sequence>
<keyword evidence="3" id="KW-0206">Cytoskeleton</keyword>
<dbReference type="PANTHER" id="PTHR31144">
    <property type="entry name" value="UPF0602 PROTEIN C4ORF47"/>
    <property type="match status" value="1"/>
</dbReference>
<dbReference type="PANTHER" id="PTHR31144:SF1">
    <property type="entry name" value="UPF0602 PROTEIN C4ORF47"/>
    <property type="match status" value="1"/>
</dbReference>
<keyword evidence="2" id="KW-0963">Cytoplasm</keyword>
<dbReference type="GO" id="GO:0005813">
    <property type="term" value="C:centrosome"/>
    <property type="evidence" value="ECO:0007669"/>
    <property type="project" value="UniProtKB-SubCell"/>
</dbReference>
<dbReference type="RefSeq" id="XP_033355074.1">
    <property type="nucleotide sequence ID" value="XM_033499183.1"/>
</dbReference>